<feature type="transmembrane region" description="Helical" evidence="1">
    <location>
        <begin position="42"/>
        <end position="66"/>
    </location>
</feature>
<accession>A0A4S8LL73</accession>
<keyword evidence="1" id="KW-0812">Transmembrane</keyword>
<evidence type="ECO:0000313" key="3">
    <source>
        <dbReference type="Proteomes" id="UP000297245"/>
    </source>
</evidence>
<proteinExistence type="predicted"/>
<organism evidence="2 3">
    <name type="scientific">Dendrothele bispora (strain CBS 962.96)</name>
    <dbReference type="NCBI Taxonomy" id="1314807"/>
    <lineage>
        <taxon>Eukaryota</taxon>
        <taxon>Fungi</taxon>
        <taxon>Dikarya</taxon>
        <taxon>Basidiomycota</taxon>
        <taxon>Agaricomycotina</taxon>
        <taxon>Agaricomycetes</taxon>
        <taxon>Agaricomycetidae</taxon>
        <taxon>Agaricales</taxon>
        <taxon>Agaricales incertae sedis</taxon>
        <taxon>Dendrothele</taxon>
    </lineage>
</organism>
<keyword evidence="3" id="KW-1185">Reference proteome</keyword>
<gene>
    <name evidence="2" type="ORF">K435DRAFT_760677</name>
</gene>
<dbReference type="Proteomes" id="UP000297245">
    <property type="component" value="Unassembled WGS sequence"/>
</dbReference>
<name>A0A4S8LL73_DENBC</name>
<evidence type="ECO:0008006" key="4">
    <source>
        <dbReference type="Google" id="ProtNLM"/>
    </source>
</evidence>
<dbReference type="OrthoDB" id="3350619at2759"/>
<protein>
    <recommendedName>
        <fullName evidence="4">Ubiquitin 3 binding protein But2 C-terminal domain-containing protein</fullName>
    </recommendedName>
</protein>
<evidence type="ECO:0000256" key="1">
    <source>
        <dbReference type="SAM" id="Phobius"/>
    </source>
</evidence>
<sequence>MNLFAKYEALPQSDSQSDVSECSESLNKEKKRQDLLKHLSRFCYFLTGVCSLLNLFLVTLVVARIWKFTLPEYDVHQLEHRSSYIGFDSLYRNKSFLRTTYKPIVNHARVLSTVYSTDPKKVSPIWVNQHLTKDGYVPIAERRLLVESEVSTVTQYRIMDYGMESCKLVLDIPSGNLTDKDYAALYGPLESQDIELDIWALDWGKHLDFSRLSWDSKPPRKNYVGRLVASYGRTDETEAFSCFSASYQTFEVTCAATSANCYVNAMRGGWERGPLYIIQSQTL</sequence>
<evidence type="ECO:0000313" key="2">
    <source>
        <dbReference type="EMBL" id="THU89934.1"/>
    </source>
</evidence>
<dbReference type="AlphaFoldDB" id="A0A4S8LL73"/>
<keyword evidence="1" id="KW-0472">Membrane</keyword>
<keyword evidence="1" id="KW-1133">Transmembrane helix</keyword>
<reference evidence="2 3" key="1">
    <citation type="journal article" date="2019" name="Nat. Ecol. Evol.">
        <title>Megaphylogeny resolves global patterns of mushroom evolution.</title>
        <authorList>
            <person name="Varga T."/>
            <person name="Krizsan K."/>
            <person name="Foldi C."/>
            <person name="Dima B."/>
            <person name="Sanchez-Garcia M."/>
            <person name="Sanchez-Ramirez S."/>
            <person name="Szollosi G.J."/>
            <person name="Szarkandi J.G."/>
            <person name="Papp V."/>
            <person name="Albert L."/>
            <person name="Andreopoulos W."/>
            <person name="Angelini C."/>
            <person name="Antonin V."/>
            <person name="Barry K.W."/>
            <person name="Bougher N.L."/>
            <person name="Buchanan P."/>
            <person name="Buyck B."/>
            <person name="Bense V."/>
            <person name="Catcheside P."/>
            <person name="Chovatia M."/>
            <person name="Cooper J."/>
            <person name="Damon W."/>
            <person name="Desjardin D."/>
            <person name="Finy P."/>
            <person name="Geml J."/>
            <person name="Haridas S."/>
            <person name="Hughes K."/>
            <person name="Justo A."/>
            <person name="Karasinski D."/>
            <person name="Kautmanova I."/>
            <person name="Kiss B."/>
            <person name="Kocsube S."/>
            <person name="Kotiranta H."/>
            <person name="LaButti K.M."/>
            <person name="Lechner B.E."/>
            <person name="Liimatainen K."/>
            <person name="Lipzen A."/>
            <person name="Lukacs Z."/>
            <person name="Mihaltcheva S."/>
            <person name="Morgado L.N."/>
            <person name="Niskanen T."/>
            <person name="Noordeloos M.E."/>
            <person name="Ohm R.A."/>
            <person name="Ortiz-Santana B."/>
            <person name="Ovrebo C."/>
            <person name="Racz N."/>
            <person name="Riley R."/>
            <person name="Savchenko A."/>
            <person name="Shiryaev A."/>
            <person name="Soop K."/>
            <person name="Spirin V."/>
            <person name="Szebenyi C."/>
            <person name="Tomsovsky M."/>
            <person name="Tulloss R.E."/>
            <person name="Uehling J."/>
            <person name="Grigoriev I.V."/>
            <person name="Vagvolgyi C."/>
            <person name="Papp T."/>
            <person name="Martin F.M."/>
            <person name="Miettinen O."/>
            <person name="Hibbett D.S."/>
            <person name="Nagy L.G."/>
        </authorList>
    </citation>
    <scope>NUCLEOTIDE SEQUENCE [LARGE SCALE GENOMIC DNA]</scope>
    <source>
        <strain evidence="2 3">CBS 962.96</strain>
    </source>
</reference>
<dbReference type="EMBL" id="ML179352">
    <property type="protein sequence ID" value="THU89934.1"/>
    <property type="molecule type" value="Genomic_DNA"/>
</dbReference>